<accession>A0A1X7BY75</accession>
<gene>
    <name evidence="1" type="ORF">ROA7745_04317</name>
</gene>
<sequence length="364" mass="39025">MSGSSRSTSAQNQAVWADNRHEKFGQGTVGKILNRTIDGDERIAPETALKRTVGRGREDALVASRDIEKAAPGASDNIADSLQGDFQDAIYSPEGKFSPARARSWLRSNREVLRRQYPELLGEMNRALKGRTQAAAFAARGKVRASLDDQTPTGRIASGAPDKAVQTIITATDPARIVNAARKDVSGKALDGPKGAFTDYLIGKAGTKNGLSGEELFGLIADSKTNAALRRVFKPQEFANMVKVARELRKLDAPRSNTPEVLNSPANKLIETIAGIAAVKAAGNMHSGGAGESLQIANMASGRAKQFLQRLTNDRARQILVDAVEDPELMKVLLGRPSNLNSPRVQRIMSRYLTGTVGAVVQGE</sequence>
<evidence type="ECO:0000313" key="1">
    <source>
        <dbReference type="EMBL" id="SMC14450.1"/>
    </source>
</evidence>
<name>A0A1X7BY75_9RHOB</name>
<dbReference type="RefSeq" id="WP_085802343.1">
    <property type="nucleotide sequence ID" value="NZ_FWXB01000026.1"/>
</dbReference>
<keyword evidence="2" id="KW-1185">Reference proteome</keyword>
<dbReference type="AlphaFoldDB" id="A0A1X7BY75"/>
<reference evidence="1 2" key="1">
    <citation type="submission" date="2017-03" db="EMBL/GenBank/DDBJ databases">
        <authorList>
            <person name="Afonso C.L."/>
            <person name="Miller P.J."/>
            <person name="Scott M.A."/>
            <person name="Spackman E."/>
            <person name="Goraichik I."/>
            <person name="Dimitrov K.M."/>
            <person name="Suarez D.L."/>
            <person name="Swayne D.E."/>
        </authorList>
    </citation>
    <scope>NUCLEOTIDE SEQUENCE [LARGE SCALE GENOMIC DNA]</scope>
    <source>
        <strain evidence="1 2">CECT 7745</strain>
    </source>
</reference>
<dbReference type="EMBL" id="FWXB01000026">
    <property type="protein sequence ID" value="SMC14450.1"/>
    <property type="molecule type" value="Genomic_DNA"/>
</dbReference>
<dbReference type="Proteomes" id="UP000193224">
    <property type="component" value="Unassembled WGS sequence"/>
</dbReference>
<evidence type="ECO:0000313" key="2">
    <source>
        <dbReference type="Proteomes" id="UP000193224"/>
    </source>
</evidence>
<proteinExistence type="predicted"/>
<protein>
    <submittedName>
        <fullName evidence="1">Uncharacterized protein</fullName>
    </submittedName>
</protein>
<dbReference type="OrthoDB" id="8313682at2"/>
<organism evidence="1 2">
    <name type="scientific">Roseovarius aestuarii</name>
    <dbReference type="NCBI Taxonomy" id="475083"/>
    <lineage>
        <taxon>Bacteria</taxon>
        <taxon>Pseudomonadati</taxon>
        <taxon>Pseudomonadota</taxon>
        <taxon>Alphaproteobacteria</taxon>
        <taxon>Rhodobacterales</taxon>
        <taxon>Roseobacteraceae</taxon>
        <taxon>Roseovarius</taxon>
    </lineage>
</organism>